<gene>
    <name evidence="1" type="ORF">ACI1P1_09170</name>
</gene>
<sequence>MRRILGRLIRYKSFQKLAISYFLLVLLTLSVLSTVLFSLFSNSAVKEIDRNSKIMLAQISYASDVVYNQVMTIGNALITEPQMISFLNAAQEDKTQNYSVFRQLAQIKNAYPSLYSIGLYRPSTGTNVDTSGLPFDKSLYGISAKQYMEFYPRELTASGINNNQPVKLLTFLLFPDYSLRSSANPLIYINVEENTILNTINKIDKGNSMNNVFVMNQEGRVLSHTDSNLFMKDLSAQRYIQQILLENKPEHSFQTTIENERHLVTYVKSASMNWYFVSVTPYKKMISNIRELRTVTLITAAGLVLAGFLLSILLTRNMYKPMSSLFDLVKPRSAPSSSPVIDEYQVLTEMFLSLEENERSMQFVINRSARTLREHYLQALLKGSTRNMDAPEEIIAMIDKQLTGPYFYTVVFKMDDMSGMADRSGTEQSLLRFALCNIAKEILEHYGASDILITEENESVAVIQSSSGELPAGLKDALRSVQHFMSRYFKLTVSAGIGDRFSGRRNIQYSYSSALQYVKYRMIYGKESILDQGEIRSHFMTVLNYPTAAEKKLTELIQSGKPEDIQEQVEHFVRHVSAATCNQAVTYCLQLLLSQYKHFEYLGTNEASFFNKYLDAAAAIEAAESLEEITGIIQEFCFGIRSLIREKSQWLNAQKHNSVIETVQAYVHDHYAEANLSLETVSQFAGLSSSYLGKLFKSTMGMSFSEYLSHTRLEKARDLLLTTEETAFRISESVGMYNVSYFTTLFKKKYGVTPSMYREQAALKRIIGSERDLSGE</sequence>
<keyword evidence="2" id="KW-1185">Reference proteome</keyword>
<evidence type="ECO:0000313" key="2">
    <source>
        <dbReference type="Proteomes" id="UP001631969"/>
    </source>
</evidence>
<dbReference type="EMBL" id="JBJURJ010000005">
    <property type="protein sequence ID" value="MFM9328456.1"/>
    <property type="molecule type" value="Genomic_DNA"/>
</dbReference>
<organism evidence="1 2">
    <name type="scientific">Paenibacillus mesotrionivorans</name>
    <dbReference type="NCBI Taxonomy" id="3160968"/>
    <lineage>
        <taxon>Bacteria</taxon>
        <taxon>Bacillati</taxon>
        <taxon>Bacillota</taxon>
        <taxon>Bacilli</taxon>
        <taxon>Bacillales</taxon>
        <taxon>Paenibacillaceae</taxon>
        <taxon>Paenibacillus</taxon>
    </lineage>
</organism>
<evidence type="ECO:0000313" key="1">
    <source>
        <dbReference type="EMBL" id="MFM9328456.1"/>
    </source>
</evidence>
<accession>A0ACC7NXL9</accession>
<dbReference type="Proteomes" id="UP001631969">
    <property type="component" value="Unassembled WGS sequence"/>
</dbReference>
<name>A0ACC7NXL9_9BACL</name>
<proteinExistence type="predicted"/>
<comment type="caution">
    <text evidence="1">The sequence shown here is derived from an EMBL/GenBank/DDBJ whole genome shotgun (WGS) entry which is preliminary data.</text>
</comment>
<protein>
    <submittedName>
        <fullName evidence="1">Helix-turn-helix domain-containing protein</fullName>
    </submittedName>
</protein>
<reference evidence="1" key="1">
    <citation type="submission" date="2024-12" db="EMBL/GenBank/DDBJ databases">
        <authorList>
            <person name="Wu N."/>
        </authorList>
    </citation>
    <scope>NUCLEOTIDE SEQUENCE</scope>
    <source>
        <strain evidence="1">P15</strain>
    </source>
</reference>